<dbReference type="AlphaFoldDB" id="A0A382KYD5"/>
<reference evidence="1" key="1">
    <citation type="submission" date="2018-05" db="EMBL/GenBank/DDBJ databases">
        <authorList>
            <person name="Lanie J.A."/>
            <person name="Ng W.-L."/>
            <person name="Kazmierczak K.M."/>
            <person name="Andrzejewski T.M."/>
            <person name="Davidsen T.M."/>
            <person name="Wayne K.J."/>
            <person name="Tettelin H."/>
            <person name="Glass J.I."/>
            <person name="Rusch D."/>
            <person name="Podicherti R."/>
            <person name="Tsui H.-C.T."/>
            <person name="Winkler M.E."/>
        </authorList>
    </citation>
    <scope>NUCLEOTIDE SEQUENCE</scope>
</reference>
<sequence>WVIALQIHGGPPSEAWYREITLTELP</sequence>
<organism evidence="1">
    <name type="scientific">marine metagenome</name>
    <dbReference type="NCBI Taxonomy" id="408172"/>
    <lineage>
        <taxon>unclassified sequences</taxon>
        <taxon>metagenomes</taxon>
        <taxon>ecological metagenomes</taxon>
    </lineage>
</organism>
<accession>A0A382KYD5</accession>
<feature type="non-terminal residue" evidence="1">
    <location>
        <position position="1"/>
    </location>
</feature>
<gene>
    <name evidence="1" type="ORF">METZ01_LOCUS282324</name>
</gene>
<name>A0A382KYD5_9ZZZZ</name>
<protein>
    <submittedName>
        <fullName evidence="1">Uncharacterized protein</fullName>
    </submittedName>
</protein>
<dbReference type="EMBL" id="UINC01083605">
    <property type="protein sequence ID" value="SVC29470.1"/>
    <property type="molecule type" value="Genomic_DNA"/>
</dbReference>
<evidence type="ECO:0000313" key="1">
    <source>
        <dbReference type="EMBL" id="SVC29470.1"/>
    </source>
</evidence>
<proteinExistence type="predicted"/>